<dbReference type="EMBL" id="BAEQ01000026">
    <property type="protein sequence ID" value="GAC28601.1"/>
    <property type="molecule type" value="Genomic_DNA"/>
</dbReference>
<protein>
    <submittedName>
        <fullName evidence="2">Uncharacterized protein</fullName>
    </submittedName>
</protein>
<evidence type="ECO:0000313" key="2">
    <source>
        <dbReference type="EMBL" id="GAC28601.1"/>
    </source>
</evidence>
<keyword evidence="1" id="KW-0472">Membrane</keyword>
<keyword evidence="1" id="KW-1133">Transmembrane helix</keyword>
<keyword evidence="1" id="KW-0812">Transmembrane</keyword>
<name>K6YX79_9ALTE</name>
<dbReference type="Proteomes" id="UP000006251">
    <property type="component" value="Unassembled WGS sequence"/>
</dbReference>
<keyword evidence="3" id="KW-1185">Reference proteome</keyword>
<comment type="caution">
    <text evidence="2">The sequence shown here is derived from an EMBL/GenBank/DDBJ whole genome shotgun (WGS) entry which is preliminary data.</text>
</comment>
<organism evidence="2 3">
    <name type="scientific">Brumicola pallidula DSM 14239 = ACAM 615</name>
    <dbReference type="NCBI Taxonomy" id="1121922"/>
    <lineage>
        <taxon>Bacteria</taxon>
        <taxon>Pseudomonadati</taxon>
        <taxon>Pseudomonadota</taxon>
        <taxon>Gammaproteobacteria</taxon>
        <taxon>Alteromonadales</taxon>
        <taxon>Alteromonadaceae</taxon>
        <taxon>Brumicola</taxon>
    </lineage>
</organism>
<dbReference type="RefSeq" id="WP_006010882.1">
    <property type="nucleotide sequence ID" value="NZ_BAEQ01000026.1"/>
</dbReference>
<gene>
    <name evidence="2" type="ORF">GPAL_1738</name>
</gene>
<accession>K6YX79</accession>
<proteinExistence type="predicted"/>
<evidence type="ECO:0000256" key="1">
    <source>
        <dbReference type="SAM" id="Phobius"/>
    </source>
</evidence>
<sequence>MVKTIILALSVFCSAAYGSSIKINVEGSITQLDSIFSGLLEYGDDMKATFQYDPASVSRISNFEPNRAFHYFDEFFFSVEMGELNFSGIGGRAEVTHDYLDSSGRIWDRYILQTGGVATFYENELADYFDIANISASITFYDFTGNDAISDTKLPSVTEILSFDTAPNVSIQINVDDGVFDWLPMFARSDEVEVIAVSEPKASLIIMPLLIMLIIRVVLFKKSPNR</sequence>
<feature type="transmembrane region" description="Helical" evidence="1">
    <location>
        <begin position="202"/>
        <end position="220"/>
    </location>
</feature>
<dbReference type="AlphaFoldDB" id="K6YX79"/>
<reference evidence="3" key="1">
    <citation type="journal article" date="2014" name="Environ. Microbiol.">
        <title>Comparative genomics of the marine bacterial genus Glaciecola reveals the high degree of genomic diversity and genomic characteristic for cold adaptation.</title>
        <authorList>
            <person name="Qin Q.L."/>
            <person name="Xie B.B."/>
            <person name="Yu Y."/>
            <person name="Shu Y.L."/>
            <person name="Rong J.C."/>
            <person name="Zhang Y.J."/>
            <person name="Zhao D.L."/>
            <person name="Chen X.L."/>
            <person name="Zhang X.Y."/>
            <person name="Chen B."/>
            <person name="Zhou B.C."/>
            <person name="Zhang Y.Z."/>
        </authorList>
    </citation>
    <scope>NUCLEOTIDE SEQUENCE [LARGE SCALE GENOMIC DNA]</scope>
    <source>
        <strain evidence="3">ACAM 615</strain>
    </source>
</reference>
<evidence type="ECO:0000313" key="3">
    <source>
        <dbReference type="Proteomes" id="UP000006251"/>
    </source>
</evidence>